<sequence length="75" mass="8008">MQSVVHIVAFDSGTGSSAVDDVDSKNSDTMVAADGVLHVVSCLYRYTTVQKGRKYNAFVDAEVDVGGSDYGDDRD</sequence>
<dbReference type="AlphaFoldDB" id="A0A9W6X693"/>
<evidence type="ECO:0000313" key="1">
    <source>
        <dbReference type="EMBL" id="GMF32399.1"/>
    </source>
</evidence>
<comment type="caution">
    <text evidence="1">The sequence shown here is derived from an EMBL/GenBank/DDBJ whole genome shotgun (WGS) entry which is preliminary data.</text>
</comment>
<organism evidence="1 2">
    <name type="scientific">Phytophthora fragariaefolia</name>
    <dbReference type="NCBI Taxonomy" id="1490495"/>
    <lineage>
        <taxon>Eukaryota</taxon>
        <taxon>Sar</taxon>
        <taxon>Stramenopiles</taxon>
        <taxon>Oomycota</taxon>
        <taxon>Peronosporomycetes</taxon>
        <taxon>Peronosporales</taxon>
        <taxon>Peronosporaceae</taxon>
        <taxon>Phytophthora</taxon>
    </lineage>
</organism>
<dbReference type="Proteomes" id="UP001165121">
    <property type="component" value="Unassembled WGS sequence"/>
</dbReference>
<name>A0A9W6X693_9STRA</name>
<proteinExistence type="predicted"/>
<reference evidence="1" key="1">
    <citation type="submission" date="2023-04" db="EMBL/GenBank/DDBJ databases">
        <title>Phytophthora fragariaefolia NBRC 109709.</title>
        <authorList>
            <person name="Ichikawa N."/>
            <person name="Sato H."/>
            <person name="Tonouchi N."/>
        </authorList>
    </citation>
    <scope>NUCLEOTIDE SEQUENCE</scope>
    <source>
        <strain evidence="1">NBRC 109709</strain>
    </source>
</reference>
<evidence type="ECO:0000313" key="2">
    <source>
        <dbReference type="Proteomes" id="UP001165121"/>
    </source>
</evidence>
<accession>A0A9W6X693</accession>
<gene>
    <name evidence="1" type="ORF">Pfra01_000770900</name>
</gene>
<keyword evidence="2" id="KW-1185">Reference proteome</keyword>
<protein>
    <submittedName>
        <fullName evidence="1">Unnamed protein product</fullName>
    </submittedName>
</protein>
<dbReference type="EMBL" id="BSXT01000685">
    <property type="protein sequence ID" value="GMF32399.1"/>
    <property type="molecule type" value="Genomic_DNA"/>
</dbReference>